<evidence type="ECO:0000256" key="9">
    <source>
        <dbReference type="SAM" id="MobiDB-lite"/>
    </source>
</evidence>
<evidence type="ECO:0000313" key="12">
    <source>
        <dbReference type="Proteomes" id="UP001314229"/>
    </source>
</evidence>
<feature type="region of interest" description="Disordered" evidence="9">
    <location>
        <begin position="1"/>
        <end position="36"/>
    </location>
</feature>
<evidence type="ECO:0000256" key="10">
    <source>
        <dbReference type="SAM" id="Phobius"/>
    </source>
</evidence>
<dbReference type="GO" id="GO:0032981">
    <property type="term" value="P:mitochondrial respiratory chain complex I assembly"/>
    <property type="evidence" value="ECO:0007669"/>
    <property type="project" value="InterPro"/>
</dbReference>
<feature type="transmembrane region" description="Helical" evidence="10">
    <location>
        <begin position="173"/>
        <end position="198"/>
    </location>
</feature>
<protein>
    <recommendedName>
        <fullName evidence="7">Complex I assembly factor TIMMDC1, mitochondrial</fullName>
    </recommendedName>
    <alternativeName>
        <fullName evidence="8">Translocase of inner mitochondrial membrane domain-containing protein 1</fullName>
    </alternativeName>
</protein>
<evidence type="ECO:0000256" key="5">
    <source>
        <dbReference type="ARBA" id="ARBA00023136"/>
    </source>
</evidence>
<evidence type="ECO:0000256" key="7">
    <source>
        <dbReference type="ARBA" id="ARBA00040778"/>
    </source>
</evidence>
<keyword evidence="5 10" id="KW-0472">Membrane</keyword>
<evidence type="ECO:0000313" key="11">
    <source>
        <dbReference type="EMBL" id="CAK6978675.1"/>
    </source>
</evidence>
<dbReference type="Proteomes" id="UP001314229">
    <property type="component" value="Unassembled WGS sequence"/>
</dbReference>
<dbReference type="PANTHER" id="PTHR13002">
    <property type="entry name" value="C3ORF1 PROTEIN-RELATED"/>
    <property type="match status" value="1"/>
</dbReference>
<dbReference type="GO" id="GO:0016020">
    <property type="term" value="C:membrane"/>
    <property type="evidence" value="ECO:0007669"/>
    <property type="project" value="UniProtKB-SubCell"/>
</dbReference>
<comment type="similarity">
    <text evidence="2">Belongs to the Tim17/Tim22/Tim23 family.</text>
</comment>
<accession>A0AAV1Q4X1</accession>
<evidence type="ECO:0000256" key="1">
    <source>
        <dbReference type="ARBA" id="ARBA00004141"/>
    </source>
</evidence>
<evidence type="ECO:0000256" key="3">
    <source>
        <dbReference type="ARBA" id="ARBA00022692"/>
    </source>
</evidence>
<comment type="subcellular location">
    <subcellularLocation>
        <location evidence="1">Membrane</location>
        <topology evidence="1">Multi-pass membrane protein</topology>
    </subcellularLocation>
</comment>
<feature type="region of interest" description="Disordered" evidence="9">
    <location>
        <begin position="238"/>
        <end position="272"/>
    </location>
</feature>
<dbReference type="EMBL" id="CAWUFR010000507">
    <property type="protein sequence ID" value="CAK6978675.1"/>
    <property type="molecule type" value="Genomic_DNA"/>
</dbReference>
<keyword evidence="3 10" id="KW-0812">Transmembrane</keyword>
<evidence type="ECO:0000256" key="2">
    <source>
        <dbReference type="ARBA" id="ARBA00008444"/>
    </source>
</evidence>
<comment type="caution">
    <text evidence="11">The sequence shown here is derived from an EMBL/GenBank/DDBJ whole genome shotgun (WGS) entry which is preliminary data.</text>
</comment>
<dbReference type="PANTHER" id="PTHR13002:SF1">
    <property type="entry name" value="COMPLEX I ASSEMBLY FACTOR TIMMDC1, MITOCHONDRIAL"/>
    <property type="match status" value="1"/>
</dbReference>
<evidence type="ECO:0000256" key="4">
    <source>
        <dbReference type="ARBA" id="ARBA00022989"/>
    </source>
</evidence>
<feature type="transmembrane region" description="Helical" evidence="10">
    <location>
        <begin position="59"/>
        <end position="79"/>
    </location>
</feature>
<comment type="function">
    <text evidence="6">Chaperone protein involved in the assembly of the mitochondrial NADH:ubiquinone oxidoreductase complex (complex I). Participates in constructing the membrane arm of complex I.</text>
</comment>
<gene>
    <name evidence="11" type="ORF">FSCOSCO3_A024586</name>
</gene>
<feature type="transmembrane region" description="Helical" evidence="10">
    <location>
        <begin position="123"/>
        <end position="144"/>
    </location>
</feature>
<dbReference type="Pfam" id="PF02466">
    <property type="entry name" value="Tim17"/>
    <property type="match status" value="1"/>
</dbReference>
<reference evidence="11 12" key="1">
    <citation type="submission" date="2024-01" db="EMBL/GenBank/DDBJ databases">
        <authorList>
            <person name="Alioto T."/>
            <person name="Alioto T."/>
            <person name="Gomez Garrido J."/>
        </authorList>
    </citation>
    <scope>NUCLEOTIDE SEQUENCE [LARGE SCALE GENOMIC DNA]</scope>
</reference>
<name>A0AAV1Q4X1_SCOSC</name>
<evidence type="ECO:0000256" key="6">
    <source>
        <dbReference type="ARBA" id="ARBA00037236"/>
    </source>
</evidence>
<keyword evidence="4 10" id="KW-1133">Transmembrane helix</keyword>
<keyword evidence="12" id="KW-1185">Reference proteome</keyword>
<organism evidence="11 12">
    <name type="scientific">Scomber scombrus</name>
    <name type="common">Atlantic mackerel</name>
    <name type="synonym">Scomber vernalis</name>
    <dbReference type="NCBI Taxonomy" id="13677"/>
    <lineage>
        <taxon>Eukaryota</taxon>
        <taxon>Metazoa</taxon>
        <taxon>Chordata</taxon>
        <taxon>Craniata</taxon>
        <taxon>Vertebrata</taxon>
        <taxon>Euteleostomi</taxon>
        <taxon>Actinopterygii</taxon>
        <taxon>Neopterygii</taxon>
        <taxon>Teleostei</taxon>
        <taxon>Neoteleostei</taxon>
        <taxon>Acanthomorphata</taxon>
        <taxon>Pelagiaria</taxon>
        <taxon>Scombriformes</taxon>
        <taxon>Scombridae</taxon>
        <taxon>Scomber</taxon>
    </lineage>
</organism>
<feature type="compositionally biased region" description="Polar residues" evidence="9">
    <location>
        <begin position="257"/>
        <end position="272"/>
    </location>
</feature>
<evidence type="ECO:0000256" key="8">
    <source>
        <dbReference type="ARBA" id="ARBA00041344"/>
    </source>
</evidence>
<proteinExistence type="inferred from homology"/>
<dbReference type="GO" id="GO:0005739">
    <property type="term" value="C:mitochondrion"/>
    <property type="evidence" value="ECO:0007669"/>
    <property type="project" value="TreeGrafter"/>
</dbReference>
<dbReference type="InterPro" id="IPR055299">
    <property type="entry name" value="TIMMDC1"/>
</dbReference>
<dbReference type="AlphaFoldDB" id="A0AAV1Q4X1"/>
<feature type="compositionally biased region" description="Low complexity" evidence="9">
    <location>
        <begin position="1"/>
        <end position="23"/>
    </location>
</feature>
<sequence>MPSPSSSSSSPSTSPAPASIPTPSNVPSNMGKPEFPDTGWDRIKDLFEKDPTHRYPEELTSVIKSGLVAALAGMIYGGLPAARHARNRYIQVSQAEIYTSRVEAVRSAHNAAIRGFLRYGVRWSWRVAVFVTLFNSVSTGLSVYRDKYALSHYAAAGAVTGGLFRLNLGLGGLVAGTIIGAVLGVPAGGLIISMQSLAGETVRERRRRERRELYELRLEEWTARLELTDELIEDLNVSSQAEETSKDMQRIQELLSLPQNESVAQDSSSQRQ</sequence>